<evidence type="ECO:0000313" key="3">
    <source>
        <dbReference type="Proteomes" id="UP000024635"/>
    </source>
</evidence>
<dbReference type="AlphaFoldDB" id="A0A016UED4"/>
<keyword evidence="1" id="KW-0732">Signal</keyword>
<proteinExistence type="predicted"/>
<accession>A0A016UED4</accession>
<evidence type="ECO:0000313" key="2">
    <source>
        <dbReference type="EMBL" id="EYC13286.1"/>
    </source>
</evidence>
<keyword evidence="3" id="KW-1185">Reference proteome</keyword>
<comment type="caution">
    <text evidence="2">The sequence shown here is derived from an EMBL/GenBank/DDBJ whole genome shotgun (WGS) entry which is preliminary data.</text>
</comment>
<reference evidence="3" key="1">
    <citation type="journal article" date="2015" name="Nat. Genet.">
        <title>The genome and transcriptome of the zoonotic hookworm Ancylostoma ceylanicum identify infection-specific gene families.</title>
        <authorList>
            <person name="Schwarz E.M."/>
            <person name="Hu Y."/>
            <person name="Antoshechkin I."/>
            <person name="Miller M.M."/>
            <person name="Sternberg P.W."/>
            <person name="Aroian R.V."/>
        </authorList>
    </citation>
    <scope>NUCLEOTIDE SEQUENCE</scope>
    <source>
        <strain evidence="3">HY135</strain>
    </source>
</reference>
<evidence type="ECO:0008006" key="4">
    <source>
        <dbReference type="Google" id="ProtNLM"/>
    </source>
</evidence>
<name>A0A016UED4_9BILA</name>
<dbReference type="EMBL" id="JARK01001380">
    <property type="protein sequence ID" value="EYC13286.1"/>
    <property type="molecule type" value="Genomic_DNA"/>
</dbReference>
<protein>
    <recommendedName>
        <fullName evidence="4">Secreted protein</fullName>
    </recommendedName>
</protein>
<organism evidence="2 3">
    <name type="scientific">Ancylostoma ceylanicum</name>
    <dbReference type="NCBI Taxonomy" id="53326"/>
    <lineage>
        <taxon>Eukaryota</taxon>
        <taxon>Metazoa</taxon>
        <taxon>Ecdysozoa</taxon>
        <taxon>Nematoda</taxon>
        <taxon>Chromadorea</taxon>
        <taxon>Rhabditida</taxon>
        <taxon>Rhabditina</taxon>
        <taxon>Rhabditomorpha</taxon>
        <taxon>Strongyloidea</taxon>
        <taxon>Ancylostomatidae</taxon>
        <taxon>Ancylostomatinae</taxon>
        <taxon>Ancylostoma</taxon>
    </lineage>
</organism>
<sequence>MLGCSCLLLLPFSHQMLAKVTSSINTRRNIPPKGGDRCSKIGSDGEVCPLGQSDEMRRNLTTRVQVKSSLWSDLPLVDAFMFDFSGKWLRNRLPVRPHKLK</sequence>
<evidence type="ECO:0000256" key="1">
    <source>
        <dbReference type="SAM" id="SignalP"/>
    </source>
</evidence>
<feature type="signal peptide" evidence="1">
    <location>
        <begin position="1"/>
        <end position="18"/>
    </location>
</feature>
<feature type="chain" id="PRO_5001492308" description="Secreted protein" evidence="1">
    <location>
        <begin position="19"/>
        <end position="101"/>
    </location>
</feature>
<dbReference type="Proteomes" id="UP000024635">
    <property type="component" value="Unassembled WGS sequence"/>
</dbReference>
<gene>
    <name evidence="2" type="primary">Acey_s0044.g1082</name>
    <name evidence="2" type="ORF">Y032_0044g1082</name>
</gene>